<dbReference type="EMBL" id="BQNB010015800">
    <property type="protein sequence ID" value="GJT44291.1"/>
    <property type="molecule type" value="Genomic_DNA"/>
</dbReference>
<organism evidence="2 3">
    <name type="scientific">Tanacetum coccineum</name>
    <dbReference type="NCBI Taxonomy" id="301880"/>
    <lineage>
        <taxon>Eukaryota</taxon>
        <taxon>Viridiplantae</taxon>
        <taxon>Streptophyta</taxon>
        <taxon>Embryophyta</taxon>
        <taxon>Tracheophyta</taxon>
        <taxon>Spermatophyta</taxon>
        <taxon>Magnoliopsida</taxon>
        <taxon>eudicotyledons</taxon>
        <taxon>Gunneridae</taxon>
        <taxon>Pentapetalae</taxon>
        <taxon>asterids</taxon>
        <taxon>campanulids</taxon>
        <taxon>Asterales</taxon>
        <taxon>Asteraceae</taxon>
        <taxon>Asteroideae</taxon>
        <taxon>Anthemideae</taxon>
        <taxon>Anthemidinae</taxon>
        <taxon>Tanacetum</taxon>
    </lineage>
</organism>
<gene>
    <name evidence="2" type="ORF">Tco_0953006</name>
</gene>
<feature type="compositionally biased region" description="Basic residues" evidence="1">
    <location>
        <begin position="373"/>
        <end position="382"/>
    </location>
</feature>
<sequence length="460" mass="50090">MKTMMGKGLKDHNLGFNSTSAHGNAAGMNPNKVAHGVVDVSQQIGNLVSSSLRVSYVPGTANVLDLPSEKHTEVMETIWAMWDAFLIENPNVTSGYSSDLGKSDVVIGESLTSVEGVAAFFRVPLKIQVDYENFAKGIERGTYDFWLKLTRKQRKAILKTAHDGWNALLELESAGLGISVITVPSVVSPYEPIVKTIDTHENSDPIVQSVDINNMPTSYARAAGANNKDQPKVMSNFCHLVAYHVFNGVDISIPYKVVEKVKLHDVPLKVFEEDGISLIASFIGKLVMLDSYTSSMCNDSWGRSSFAWCLIEINSKADPVEAVTIGIPLLTGEDFTKETIHVVSPPIVVTPNVVNTFNVVTPTIENDGFQAVGKKKKKKGKTKTSNNGQFVGPSIHQNFRYEPKASTSAPKKVANMGNVSISSSLLKNKEEEEVENVYDEMANIFNTKIGGRSSFTAVVG</sequence>
<reference evidence="2" key="1">
    <citation type="journal article" date="2022" name="Int. J. Mol. Sci.">
        <title>Draft Genome of Tanacetum Coccineum: Genomic Comparison of Closely Related Tanacetum-Family Plants.</title>
        <authorList>
            <person name="Yamashiro T."/>
            <person name="Shiraishi A."/>
            <person name="Nakayama K."/>
            <person name="Satake H."/>
        </authorList>
    </citation>
    <scope>NUCLEOTIDE SEQUENCE</scope>
</reference>
<feature type="region of interest" description="Disordered" evidence="1">
    <location>
        <begin position="373"/>
        <end position="393"/>
    </location>
</feature>
<protein>
    <submittedName>
        <fullName evidence="2">Uncharacterized protein</fullName>
    </submittedName>
</protein>
<evidence type="ECO:0000313" key="3">
    <source>
        <dbReference type="Proteomes" id="UP001151760"/>
    </source>
</evidence>
<accession>A0ABQ5DYP5</accession>
<proteinExistence type="predicted"/>
<reference evidence="2" key="2">
    <citation type="submission" date="2022-01" db="EMBL/GenBank/DDBJ databases">
        <authorList>
            <person name="Yamashiro T."/>
            <person name="Shiraishi A."/>
            <person name="Satake H."/>
            <person name="Nakayama K."/>
        </authorList>
    </citation>
    <scope>NUCLEOTIDE SEQUENCE</scope>
</reference>
<comment type="caution">
    <text evidence="2">The sequence shown here is derived from an EMBL/GenBank/DDBJ whole genome shotgun (WGS) entry which is preliminary data.</text>
</comment>
<keyword evidence="3" id="KW-1185">Reference proteome</keyword>
<dbReference type="Proteomes" id="UP001151760">
    <property type="component" value="Unassembled WGS sequence"/>
</dbReference>
<name>A0ABQ5DYP5_9ASTR</name>
<evidence type="ECO:0000313" key="2">
    <source>
        <dbReference type="EMBL" id="GJT44291.1"/>
    </source>
</evidence>
<evidence type="ECO:0000256" key="1">
    <source>
        <dbReference type="SAM" id="MobiDB-lite"/>
    </source>
</evidence>